<sequence length="225" mass="24434">MEGFMATNSEKLDLTLKLSPCGQSEEGKNLSLSLKRSLSSMAVEKGKKRNVGNGAQEEGLIVACMERSASLPLEDDKGLLRRVKTGPRLMPERRRRVVAAAANGNPFHYVTLAYTEGRGGGGNSEAQRSPDEDANSPVKKLKAENPHLRDDTMEILRKMPTVTTTGGGPNGRKIKGILYSYEKGEVFIVCVCHASFLSPAEFVKHAGGKEVENPMKLITVCPNSF</sequence>
<evidence type="ECO:0000256" key="3">
    <source>
        <dbReference type="ARBA" id="ARBA00023242"/>
    </source>
</evidence>
<dbReference type="Proteomes" id="UP000188354">
    <property type="component" value="Chromosome LG01"/>
</dbReference>
<evidence type="ECO:0000256" key="1">
    <source>
        <dbReference type="ARBA" id="ARBA00004123"/>
    </source>
</evidence>
<reference evidence="7 8" key="1">
    <citation type="journal article" date="2017" name="Plant Biotechnol. J.">
        <title>A comprehensive draft genome sequence for lupin (Lupinus angustifolius), an emerging health food: insights into plant-microbe interactions and legume evolution.</title>
        <authorList>
            <person name="Hane J.K."/>
            <person name="Ming Y."/>
            <person name="Kamphuis L.G."/>
            <person name="Nelson M.N."/>
            <person name="Garg G."/>
            <person name="Atkins C.A."/>
            <person name="Bayer P.E."/>
            <person name="Bravo A."/>
            <person name="Bringans S."/>
            <person name="Cannon S."/>
            <person name="Edwards D."/>
            <person name="Foley R."/>
            <person name="Gao L.L."/>
            <person name="Harrison M.J."/>
            <person name="Huang W."/>
            <person name="Hurgobin B."/>
            <person name="Li S."/>
            <person name="Liu C.W."/>
            <person name="McGrath A."/>
            <person name="Morahan G."/>
            <person name="Murray J."/>
            <person name="Weller J."/>
            <person name="Jian J."/>
            <person name="Singh K.B."/>
        </authorList>
    </citation>
    <scope>NUCLEOTIDE SEQUENCE [LARGE SCALE GENOMIC DNA]</scope>
    <source>
        <strain evidence="8">cv. Tanjil</strain>
        <tissue evidence="7">Whole plant</tissue>
    </source>
</reference>
<dbReference type="AlphaFoldDB" id="A0A4P1RUB2"/>
<evidence type="ECO:0000256" key="4">
    <source>
        <dbReference type="RuleBase" id="RU369029"/>
    </source>
</evidence>
<comment type="similarity">
    <text evidence="2 4">Belongs to the Ninja family.</text>
</comment>
<dbReference type="InterPro" id="IPR031307">
    <property type="entry name" value="Ninja_fam"/>
</dbReference>
<evidence type="ECO:0000256" key="2">
    <source>
        <dbReference type="ARBA" id="ARBA00006081"/>
    </source>
</evidence>
<dbReference type="GO" id="GO:0007165">
    <property type="term" value="P:signal transduction"/>
    <property type="evidence" value="ECO:0007669"/>
    <property type="project" value="InterPro"/>
</dbReference>
<evidence type="ECO:0000256" key="5">
    <source>
        <dbReference type="SAM" id="MobiDB-lite"/>
    </source>
</evidence>
<keyword evidence="3 4" id="KW-0539">Nucleus</keyword>
<name>A0A4P1RUB2_LUPAN</name>
<evidence type="ECO:0000313" key="7">
    <source>
        <dbReference type="EMBL" id="OIW18524.1"/>
    </source>
</evidence>
<dbReference type="EMBL" id="CM007361">
    <property type="protein sequence ID" value="OIW18524.1"/>
    <property type="molecule type" value="Genomic_DNA"/>
</dbReference>
<dbReference type="GO" id="GO:0045892">
    <property type="term" value="P:negative regulation of DNA-templated transcription"/>
    <property type="evidence" value="ECO:0007669"/>
    <property type="project" value="TreeGrafter"/>
</dbReference>
<proteinExistence type="inferred from homology"/>
<dbReference type="Gramene" id="OIW18524">
    <property type="protein sequence ID" value="OIW18524"/>
    <property type="gene ID" value="TanjilG_13276"/>
</dbReference>
<organism evidence="7 8">
    <name type="scientific">Lupinus angustifolius</name>
    <name type="common">Narrow-leaved blue lupine</name>
    <dbReference type="NCBI Taxonomy" id="3871"/>
    <lineage>
        <taxon>Eukaryota</taxon>
        <taxon>Viridiplantae</taxon>
        <taxon>Streptophyta</taxon>
        <taxon>Embryophyta</taxon>
        <taxon>Tracheophyta</taxon>
        <taxon>Spermatophyta</taxon>
        <taxon>Magnoliopsida</taxon>
        <taxon>eudicotyledons</taxon>
        <taxon>Gunneridae</taxon>
        <taxon>Pentapetalae</taxon>
        <taxon>rosids</taxon>
        <taxon>fabids</taxon>
        <taxon>Fabales</taxon>
        <taxon>Fabaceae</taxon>
        <taxon>Papilionoideae</taxon>
        <taxon>50 kb inversion clade</taxon>
        <taxon>genistoids sensu lato</taxon>
        <taxon>core genistoids</taxon>
        <taxon>Genisteae</taxon>
        <taxon>Lupinus</taxon>
    </lineage>
</organism>
<dbReference type="InterPro" id="IPR032308">
    <property type="entry name" value="TDBD"/>
</dbReference>
<keyword evidence="8" id="KW-1185">Reference proteome</keyword>
<dbReference type="GO" id="GO:0005634">
    <property type="term" value="C:nucleus"/>
    <property type="evidence" value="ECO:0007669"/>
    <property type="project" value="UniProtKB-SubCell"/>
</dbReference>
<dbReference type="PANTHER" id="PTHR31413">
    <property type="entry name" value="AFP HOMOLOG 2"/>
    <property type="match status" value="1"/>
</dbReference>
<feature type="region of interest" description="Disordered" evidence="5">
    <location>
        <begin position="118"/>
        <end position="139"/>
    </location>
</feature>
<dbReference type="STRING" id="3871.A0A4P1RUB2"/>
<protein>
    <recommendedName>
        <fullName evidence="4">Ninja-family protein</fullName>
    </recommendedName>
    <alternativeName>
        <fullName evidence="4">ABI-binding protein</fullName>
    </alternativeName>
</protein>
<feature type="domain" description="Tify" evidence="6">
    <location>
        <begin position="188"/>
        <end position="219"/>
    </location>
</feature>
<dbReference type="PANTHER" id="PTHR31413:SF43">
    <property type="entry name" value="NINJA-FAMILY PROTEIN"/>
    <property type="match status" value="1"/>
</dbReference>
<accession>A0A4P1RUB2</accession>
<gene>
    <name evidence="7" type="ORF">TanjilG_13276</name>
</gene>
<evidence type="ECO:0000259" key="6">
    <source>
        <dbReference type="Pfam" id="PF16135"/>
    </source>
</evidence>
<comment type="function">
    <text evidence="4">Acts as a negative regulator of abscisic acid (ABA) response.</text>
</comment>
<evidence type="ECO:0000313" key="8">
    <source>
        <dbReference type="Proteomes" id="UP000188354"/>
    </source>
</evidence>
<comment type="subcellular location">
    <subcellularLocation>
        <location evidence="1 4">Nucleus</location>
    </subcellularLocation>
</comment>
<dbReference type="Pfam" id="PF16135">
    <property type="entry name" value="TDBD"/>
    <property type="match status" value="1"/>
</dbReference>